<gene>
    <name evidence="1" type="ORF">Zmor_016850</name>
</gene>
<keyword evidence="2" id="KW-1185">Reference proteome</keyword>
<reference evidence="1" key="1">
    <citation type="journal article" date="2023" name="G3 (Bethesda)">
        <title>Whole genome assemblies of Zophobas morio and Tenebrio molitor.</title>
        <authorList>
            <person name="Kaur S."/>
            <person name="Stinson S.A."/>
            <person name="diCenzo G.C."/>
        </authorList>
    </citation>
    <scope>NUCLEOTIDE SEQUENCE</scope>
    <source>
        <strain evidence="1">QUZm001</strain>
    </source>
</reference>
<dbReference type="EMBL" id="JALNTZ010000005">
    <property type="protein sequence ID" value="KAJ3650770.1"/>
    <property type="molecule type" value="Genomic_DNA"/>
</dbReference>
<proteinExistence type="predicted"/>
<evidence type="ECO:0000313" key="2">
    <source>
        <dbReference type="Proteomes" id="UP001168821"/>
    </source>
</evidence>
<organism evidence="1 2">
    <name type="scientific">Zophobas morio</name>
    <dbReference type="NCBI Taxonomy" id="2755281"/>
    <lineage>
        <taxon>Eukaryota</taxon>
        <taxon>Metazoa</taxon>
        <taxon>Ecdysozoa</taxon>
        <taxon>Arthropoda</taxon>
        <taxon>Hexapoda</taxon>
        <taxon>Insecta</taxon>
        <taxon>Pterygota</taxon>
        <taxon>Neoptera</taxon>
        <taxon>Endopterygota</taxon>
        <taxon>Coleoptera</taxon>
        <taxon>Polyphaga</taxon>
        <taxon>Cucujiformia</taxon>
        <taxon>Tenebrionidae</taxon>
        <taxon>Zophobas</taxon>
    </lineage>
</organism>
<comment type="caution">
    <text evidence="1">The sequence shown here is derived from an EMBL/GenBank/DDBJ whole genome shotgun (WGS) entry which is preliminary data.</text>
</comment>
<evidence type="ECO:0000313" key="1">
    <source>
        <dbReference type="EMBL" id="KAJ3650770.1"/>
    </source>
</evidence>
<protein>
    <submittedName>
        <fullName evidence="1">Uncharacterized protein</fullName>
    </submittedName>
</protein>
<accession>A0AA38I856</accession>
<sequence length="105" mass="11356">MAIATVPSPFFPISNLIGHSTLELLSAGEQNTLRNGVIVDGGATSKRATLRRASRRATVWQVQRHGQLPLVARVVGCGGADARFIAIIRATAYLDRNARKMQMLT</sequence>
<name>A0AA38I856_9CUCU</name>
<dbReference type="Proteomes" id="UP001168821">
    <property type="component" value="Unassembled WGS sequence"/>
</dbReference>
<dbReference type="AlphaFoldDB" id="A0AA38I856"/>